<dbReference type="AlphaFoldDB" id="A0A8J3Q1M2"/>
<evidence type="ECO:0000313" key="1">
    <source>
        <dbReference type="EMBL" id="GIH02100.1"/>
    </source>
</evidence>
<reference evidence="1" key="1">
    <citation type="submission" date="2021-01" db="EMBL/GenBank/DDBJ databases">
        <title>Whole genome shotgun sequence of Rhizocola hellebori NBRC 109834.</title>
        <authorList>
            <person name="Komaki H."/>
            <person name="Tamura T."/>
        </authorList>
    </citation>
    <scope>NUCLEOTIDE SEQUENCE</scope>
    <source>
        <strain evidence="1">NBRC 109834</strain>
    </source>
</reference>
<accession>A0A8J3Q1M2</accession>
<name>A0A8J3Q1M2_9ACTN</name>
<dbReference type="Proteomes" id="UP000612899">
    <property type="component" value="Unassembled WGS sequence"/>
</dbReference>
<dbReference type="EMBL" id="BONY01000001">
    <property type="protein sequence ID" value="GIH02100.1"/>
    <property type="molecule type" value="Genomic_DNA"/>
</dbReference>
<organism evidence="1 2">
    <name type="scientific">Rhizocola hellebori</name>
    <dbReference type="NCBI Taxonomy" id="1392758"/>
    <lineage>
        <taxon>Bacteria</taxon>
        <taxon>Bacillati</taxon>
        <taxon>Actinomycetota</taxon>
        <taxon>Actinomycetes</taxon>
        <taxon>Micromonosporales</taxon>
        <taxon>Micromonosporaceae</taxon>
        <taxon>Rhizocola</taxon>
    </lineage>
</organism>
<sequence length="156" mass="17543">MLHARKPSWWTNSYDIMAGNQLITRWNRSLWRNGGTFALDGHSYTIRANAWGSKYTMTLGTDRVIAAAERVGRKNWTVQAGGHTYAFQRTSMWRQEEALVTGGRVTGVIRRVSTWRTDAVADLPQLEPAVQVFVLAVVLTMWDNAHYAASSVTIVS</sequence>
<keyword evidence="2" id="KW-1185">Reference proteome</keyword>
<comment type="caution">
    <text evidence="1">The sequence shown here is derived from an EMBL/GenBank/DDBJ whole genome shotgun (WGS) entry which is preliminary data.</text>
</comment>
<gene>
    <name evidence="1" type="ORF">Rhe02_01670</name>
</gene>
<evidence type="ECO:0000313" key="2">
    <source>
        <dbReference type="Proteomes" id="UP000612899"/>
    </source>
</evidence>
<protein>
    <submittedName>
        <fullName evidence="1">Uncharacterized protein</fullName>
    </submittedName>
</protein>
<dbReference type="RefSeq" id="WP_239123146.1">
    <property type="nucleotide sequence ID" value="NZ_BONY01000001.1"/>
</dbReference>
<proteinExistence type="predicted"/>